<keyword evidence="1" id="KW-0472">Membrane</keyword>
<comment type="caution">
    <text evidence="3">The sequence shown here is derived from an EMBL/GenBank/DDBJ whole genome shotgun (WGS) entry which is preliminary data.</text>
</comment>
<evidence type="ECO:0000256" key="1">
    <source>
        <dbReference type="SAM" id="Phobius"/>
    </source>
</evidence>
<dbReference type="PANTHER" id="PTHR34220:SF7">
    <property type="entry name" value="SENSOR HISTIDINE KINASE YPDA"/>
    <property type="match status" value="1"/>
</dbReference>
<feature type="domain" description="Signal transduction histidine kinase internal region" evidence="2">
    <location>
        <begin position="174"/>
        <end position="248"/>
    </location>
</feature>
<dbReference type="PANTHER" id="PTHR34220">
    <property type="entry name" value="SENSOR HISTIDINE KINASE YPDA"/>
    <property type="match status" value="1"/>
</dbReference>
<accession>A0A327T3T0</accession>
<sequence length="359" mass="41613">MKDHLKIFFNQYKYHFLVWSIYCAFEVVLDMVGTGSSFRAGFLLLYAALNIFLFYFHTEVILKNTLEGKKRLHSIGIAFLILIELAAATYIIFNLLVFVQKYISHTALNSYSPKWKGMIPILYKVIYFTGYSTFYYFMTRAQKQRQLAEEMEQQELKKLIQEKEIRNELVLTQNTFLRAQINLDFLISTLDHLYHKTCVSAPKAAESILSLTDIMQYALSKEASDGLVKLEKEINLIENFLLLHQARQVHQAQLSFSYSRECLPAEFIPLILMTLTENMLKHGKLDDPDNPAEIKITYENSILHIQTMNKEAVNSNIPSHGIGLKNIRERLSLAYGEMATFDYHLDSKGYFHTAIMVQI</sequence>
<name>A0A327T3T0_9SPHI</name>
<dbReference type="Pfam" id="PF06580">
    <property type="entry name" value="His_kinase"/>
    <property type="match status" value="1"/>
</dbReference>
<organism evidence="3 4">
    <name type="scientific">Pedobacter cryoconitis</name>
    <dbReference type="NCBI Taxonomy" id="188932"/>
    <lineage>
        <taxon>Bacteria</taxon>
        <taxon>Pseudomonadati</taxon>
        <taxon>Bacteroidota</taxon>
        <taxon>Sphingobacteriia</taxon>
        <taxon>Sphingobacteriales</taxon>
        <taxon>Sphingobacteriaceae</taxon>
        <taxon>Pedobacter</taxon>
    </lineage>
</organism>
<dbReference type="Proteomes" id="UP000249754">
    <property type="component" value="Unassembled WGS sequence"/>
</dbReference>
<dbReference type="OrthoDB" id="9792992at2"/>
<feature type="transmembrane region" description="Helical" evidence="1">
    <location>
        <begin position="118"/>
        <end position="137"/>
    </location>
</feature>
<evidence type="ECO:0000313" key="4">
    <source>
        <dbReference type="Proteomes" id="UP000249754"/>
    </source>
</evidence>
<reference evidence="3 4" key="1">
    <citation type="submission" date="2018-06" db="EMBL/GenBank/DDBJ databases">
        <title>Genomic Encyclopedia of Archaeal and Bacterial Type Strains, Phase II (KMG-II): from individual species to whole genera.</title>
        <authorList>
            <person name="Goeker M."/>
        </authorList>
    </citation>
    <scope>NUCLEOTIDE SEQUENCE [LARGE SCALE GENOMIC DNA]</scope>
    <source>
        <strain evidence="3 4">DSM 14825</strain>
    </source>
</reference>
<feature type="transmembrane region" description="Helical" evidence="1">
    <location>
        <begin position="38"/>
        <end position="56"/>
    </location>
</feature>
<dbReference type="EMBL" id="QLLR01000003">
    <property type="protein sequence ID" value="RAJ34413.1"/>
    <property type="molecule type" value="Genomic_DNA"/>
</dbReference>
<feature type="transmembrane region" description="Helical" evidence="1">
    <location>
        <begin position="12"/>
        <end position="32"/>
    </location>
</feature>
<dbReference type="InterPro" id="IPR050640">
    <property type="entry name" value="Bact_2-comp_sensor_kinase"/>
</dbReference>
<keyword evidence="1" id="KW-1133">Transmembrane helix</keyword>
<dbReference type="AlphaFoldDB" id="A0A327T3T0"/>
<dbReference type="InterPro" id="IPR010559">
    <property type="entry name" value="Sig_transdc_His_kin_internal"/>
</dbReference>
<proteinExistence type="predicted"/>
<dbReference type="Gene3D" id="3.30.565.10">
    <property type="entry name" value="Histidine kinase-like ATPase, C-terminal domain"/>
    <property type="match status" value="1"/>
</dbReference>
<gene>
    <name evidence="3" type="ORF">LY11_01306</name>
</gene>
<evidence type="ECO:0000313" key="3">
    <source>
        <dbReference type="EMBL" id="RAJ34413.1"/>
    </source>
</evidence>
<dbReference type="GO" id="GO:0016020">
    <property type="term" value="C:membrane"/>
    <property type="evidence" value="ECO:0007669"/>
    <property type="project" value="InterPro"/>
</dbReference>
<keyword evidence="3" id="KW-0418">Kinase</keyword>
<dbReference type="RefSeq" id="WP_111632885.1">
    <property type="nucleotide sequence ID" value="NZ_QLLR01000003.1"/>
</dbReference>
<keyword evidence="1" id="KW-0812">Transmembrane</keyword>
<feature type="transmembrane region" description="Helical" evidence="1">
    <location>
        <begin position="77"/>
        <end position="98"/>
    </location>
</feature>
<dbReference type="GO" id="GO:0000155">
    <property type="term" value="F:phosphorelay sensor kinase activity"/>
    <property type="evidence" value="ECO:0007669"/>
    <property type="project" value="InterPro"/>
</dbReference>
<protein>
    <submittedName>
        <fullName evidence="3">Histidine kinase</fullName>
    </submittedName>
</protein>
<keyword evidence="3" id="KW-0808">Transferase</keyword>
<dbReference type="InterPro" id="IPR036890">
    <property type="entry name" value="HATPase_C_sf"/>
</dbReference>
<evidence type="ECO:0000259" key="2">
    <source>
        <dbReference type="Pfam" id="PF06580"/>
    </source>
</evidence>